<sequence length="558" mass="61161">MPPDVELRFPTPNEEREGDDDPPAPPPHREQGKRLSKLGFRSSSREPRKSNDAPRSSLDPGRKSMDQSRERPTRNELAHIADFGTVAQSLGGSPYDIATSAVSPRPLPAASGMHPHQISTLNRKPSYDMSDGVASAMARARSRDRNAVPAGPPRSKSKPRPKGIHAEASDVETQANLESLPEGQQRRRSRSRESMAPMGRGRSLPRPKSFYDRNHVGEAAPIMREAKRERPKSVYTEVPPVPPIPAKNQMRPLSVGPLAQNERKRLLEASARVEEASLTKSISAATRETTAPFDAWQAQAAVWRQRREQALQRANPNIPVKSPVKAGNLLVPRISALPRSASPRPRSFQPQQEPDLTLTRVKSPSDQLDDVLHKHASSEALKPEETPVKAPQPAAAIPATKQHSVLPQQVQPAKRAPSLKHSSSSDAVETNGQERNIPDSVPIHTETHSAHPFSHAKTGSVDSNVSAVVSVAQTAAVLRSTPRPIQVQRSRSFTSQRAAPFESDNSMVRIWNADADAAAPNKAKKQQQQQQQQQSPPVQAPRTRKSTDSVRTSTGRFY</sequence>
<comment type="caution">
    <text evidence="1">The sequence shown here is derived from an EMBL/GenBank/DDBJ whole genome shotgun (WGS) entry which is preliminary data.</text>
</comment>
<dbReference type="EMBL" id="JAWDJW010003307">
    <property type="protein sequence ID" value="KAK3077012.1"/>
    <property type="molecule type" value="Genomic_DNA"/>
</dbReference>
<dbReference type="Proteomes" id="UP001186974">
    <property type="component" value="Unassembled WGS sequence"/>
</dbReference>
<protein>
    <submittedName>
        <fullName evidence="1">Uncharacterized protein</fullName>
    </submittedName>
</protein>
<name>A0ACC3DK02_9PEZI</name>
<proteinExistence type="predicted"/>
<keyword evidence="2" id="KW-1185">Reference proteome</keyword>
<organism evidence="1 2">
    <name type="scientific">Coniosporium uncinatum</name>
    <dbReference type="NCBI Taxonomy" id="93489"/>
    <lineage>
        <taxon>Eukaryota</taxon>
        <taxon>Fungi</taxon>
        <taxon>Dikarya</taxon>
        <taxon>Ascomycota</taxon>
        <taxon>Pezizomycotina</taxon>
        <taxon>Dothideomycetes</taxon>
        <taxon>Dothideomycetes incertae sedis</taxon>
        <taxon>Coniosporium</taxon>
    </lineage>
</organism>
<gene>
    <name evidence="1" type="ORF">LTS18_011435</name>
</gene>
<evidence type="ECO:0000313" key="1">
    <source>
        <dbReference type="EMBL" id="KAK3077012.1"/>
    </source>
</evidence>
<reference evidence="1" key="1">
    <citation type="submission" date="2024-09" db="EMBL/GenBank/DDBJ databases">
        <title>Black Yeasts Isolated from many extreme environments.</title>
        <authorList>
            <person name="Coleine C."/>
            <person name="Stajich J.E."/>
            <person name="Selbmann L."/>
        </authorList>
    </citation>
    <scope>NUCLEOTIDE SEQUENCE</scope>
    <source>
        <strain evidence="1">CCFEE 5737</strain>
    </source>
</reference>
<evidence type="ECO:0000313" key="2">
    <source>
        <dbReference type="Proteomes" id="UP001186974"/>
    </source>
</evidence>
<feature type="non-terminal residue" evidence="1">
    <location>
        <position position="558"/>
    </location>
</feature>
<accession>A0ACC3DK02</accession>